<proteinExistence type="predicted"/>
<dbReference type="Proteomes" id="UP000790709">
    <property type="component" value="Unassembled WGS sequence"/>
</dbReference>
<keyword evidence="2" id="KW-1185">Reference proteome</keyword>
<reference evidence="1" key="1">
    <citation type="journal article" date="2021" name="New Phytol.">
        <title>Evolutionary innovations through gain and loss of genes in the ectomycorrhizal Boletales.</title>
        <authorList>
            <person name="Wu G."/>
            <person name="Miyauchi S."/>
            <person name="Morin E."/>
            <person name="Kuo A."/>
            <person name="Drula E."/>
            <person name="Varga T."/>
            <person name="Kohler A."/>
            <person name="Feng B."/>
            <person name="Cao Y."/>
            <person name="Lipzen A."/>
            <person name="Daum C."/>
            <person name="Hundley H."/>
            <person name="Pangilinan J."/>
            <person name="Johnson J."/>
            <person name="Barry K."/>
            <person name="LaButti K."/>
            <person name="Ng V."/>
            <person name="Ahrendt S."/>
            <person name="Min B."/>
            <person name="Choi I.G."/>
            <person name="Park H."/>
            <person name="Plett J.M."/>
            <person name="Magnuson J."/>
            <person name="Spatafora J.W."/>
            <person name="Nagy L.G."/>
            <person name="Henrissat B."/>
            <person name="Grigoriev I.V."/>
            <person name="Yang Z.L."/>
            <person name="Xu J."/>
            <person name="Martin F.M."/>
        </authorList>
    </citation>
    <scope>NUCLEOTIDE SEQUENCE</scope>
    <source>
        <strain evidence="1">KUC20120723A-06</strain>
    </source>
</reference>
<accession>A0ACB8BMJ2</accession>
<dbReference type="EMBL" id="MU266395">
    <property type="protein sequence ID" value="KAH7925778.1"/>
    <property type="molecule type" value="Genomic_DNA"/>
</dbReference>
<evidence type="ECO:0000313" key="2">
    <source>
        <dbReference type="Proteomes" id="UP000790709"/>
    </source>
</evidence>
<protein>
    <submittedName>
        <fullName evidence="1">Uncharacterized protein</fullName>
    </submittedName>
</protein>
<evidence type="ECO:0000313" key="1">
    <source>
        <dbReference type="EMBL" id="KAH7925778.1"/>
    </source>
</evidence>
<gene>
    <name evidence="1" type="ORF">BV22DRAFT_406666</name>
</gene>
<comment type="caution">
    <text evidence="1">The sequence shown here is derived from an EMBL/GenBank/DDBJ whole genome shotgun (WGS) entry which is preliminary data.</text>
</comment>
<organism evidence="1 2">
    <name type="scientific">Leucogyrophana mollusca</name>
    <dbReference type="NCBI Taxonomy" id="85980"/>
    <lineage>
        <taxon>Eukaryota</taxon>
        <taxon>Fungi</taxon>
        <taxon>Dikarya</taxon>
        <taxon>Basidiomycota</taxon>
        <taxon>Agaricomycotina</taxon>
        <taxon>Agaricomycetes</taxon>
        <taxon>Agaricomycetidae</taxon>
        <taxon>Boletales</taxon>
        <taxon>Boletales incertae sedis</taxon>
        <taxon>Leucogyrophana</taxon>
    </lineage>
</organism>
<name>A0ACB8BMJ2_9AGAM</name>
<sequence length="559" mass="64038">MESSPLLVSGGRRVLFIPELVDIIFSFLDRSHNVNNACVCKNWSEIALYFIWKEVDDLARLFNLLRPIEKKRTRYVFQGLPDAHDWTRFQKYAARVRRLRFAEHTCRRDMLPILDDIARTRTVVDILPNMHTLEWIFFSAEYKERSILFMHKGVTNFAVSVPSLQHGHPSFTDMCARMPRLTTIDLRIPFAMHLIEAEVISMLRSLPDLKKVVLPEYHITSAIFTQLSQMRHIGVVQFEYGERQGMGDSQDVVSFQPTLAEGAFPALWDLNLTAGFGDVDRFLNADFAPINITSLYIDTHSPQTPTDVHTLLTTLSQNFHNLAQLFLNLLHHEPESIDLVPDLQLNFNTLKPLLSCPNLVTFELQHEYPVDISLSEIEELASRWPSLESLVLNEGPFVLHDFNLDLRALLPFAQHCPNLRRLGLFLNATAAEIPAHEVKPFRALRTLLMGVSQARDPDAVALFLSQICPPGCQLHYGVTWETFGDAVCLSLHQDVLAEVAVRCLPWARVEDLLPLLIQLRREEREKTRSLLEEVEDLRIRNRLLMDRLPGKADDSCVLI</sequence>